<dbReference type="InterPro" id="IPR036890">
    <property type="entry name" value="HATPase_C_sf"/>
</dbReference>
<evidence type="ECO:0000256" key="11">
    <source>
        <dbReference type="ARBA" id="ARBA00023012"/>
    </source>
</evidence>
<keyword evidence="6" id="KW-0597">Phosphoprotein</keyword>
<name>W2TY90_NECAM</name>
<keyword evidence="9 14" id="KW-0418">Kinase</keyword>
<evidence type="ECO:0000256" key="4">
    <source>
        <dbReference type="ARBA" id="ARBA00022475"/>
    </source>
</evidence>
<keyword evidence="8" id="KW-0812">Transmembrane</keyword>
<dbReference type="InterPro" id="IPR004358">
    <property type="entry name" value="Sig_transdc_His_kin-like_C"/>
</dbReference>
<dbReference type="InterPro" id="IPR003661">
    <property type="entry name" value="HisK_dim/P_dom"/>
</dbReference>
<feature type="domain" description="Histidine kinase" evidence="13">
    <location>
        <begin position="18"/>
        <end position="215"/>
    </location>
</feature>
<evidence type="ECO:0000313" key="15">
    <source>
        <dbReference type="Proteomes" id="UP000053676"/>
    </source>
</evidence>
<keyword evidence="5" id="KW-0997">Cell inner membrane</keyword>
<dbReference type="Gene3D" id="1.10.287.130">
    <property type="match status" value="1"/>
</dbReference>
<dbReference type="InterPro" id="IPR005467">
    <property type="entry name" value="His_kinase_dom"/>
</dbReference>
<reference evidence="15" key="1">
    <citation type="journal article" date="2014" name="Nat. Genet.">
        <title>Genome of the human hookworm Necator americanus.</title>
        <authorList>
            <person name="Tang Y.T."/>
            <person name="Gao X."/>
            <person name="Rosa B.A."/>
            <person name="Abubucker S."/>
            <person name="Hallsworth-Pepin K."/>
            <person name="Martin J."/>
            <person name="Tyagi R."/>
            <person name="Heizer E."/>
            <person name="Zhang X."/>
            <person name="Bhonagiri-Palsikar V."/>
            <person name="Minx P."/>
            <person name="Warren W.C."/>
            <person name="Wang Q."/>
            <person name="Zhan B."/>
            <person name="Hotez P.J."/>
            <person name="Sternberg P.W."/>
            <person name="Dougall A."/>
            <person name="Gaze S.T."/>
            <person name="Mulvenna J."/>
            <person name="Sotillo J."/>
            <person name="Ranganathan S."/>
            <person name="Rabelo E.M."/>
            <person name="Wilson R.K."/>
            <person name="Felgner P.L."/>
            <person name="Bethony J."/>
            <person name="Hawdon J.M."/>
            <person name="Gasser R.B."/>
            <person name="Loukas A."/>
            <person name="Mitreva M."/>
        </authorList>
    </citation>
    <scope>NUCLEOTIDE SEQUENCE [LARGE SCALE GENOMIC DNA]</scope>
</reference>
<evidence type="ECO:0000256" key="1">
    <source>
        <dbReference type="ARBA" id="ARBA00000085"/>
    </source>
</evidence>
<dbReference type="SMART" id="SM00388">
    <property type="entry name" value="HisKA"/>
    <property type="match status" value="1"/>
</dbReference>
<evidence type="ECO:0000256" key="10">
    <source>
        <dbReference type="ARBA" id="ARBA00022989"/>
    </source>
</evidence>
<dbReference type="Pfam" id="PF00512">
    <property type="entry name" value="HisKA"/>
    <property type="match status" value="1"/>
</dbReference>
<dbReference type="OMA" id="AVTCPNI"/>
<organism evidence="14 15">
    <name type="scientific">Necator americanus</name>
    <name type="common">Human hookworm</name>
    <dbReference type="NCBI Taxonomy" id="51031"/>
    <lineage>
        <taxon>Eukaryota</taxon>
        <taxon>Metazoa</taxon>
        <taxon>Ecdysozoa</taxon>
        <taxon>Nematoda</taxon>
        <taxon>Chromadorea</taxon>
        <taxon>Rhabditida</taxon>
        <taxon>Rhabditina</taxon>
        <taxon>Rhabditomorpha</taxon>
        <taxon>Strongyloidea</taxon>
        <taxon>Ancylostomatidae</taxon>
        <taxon>Bunostominae</taxon>
        <taxon>Necator</taxon>
    </lineage>
</organism>
<dbReference type="Proteomes" id="UP000053676">
    <property type="component" value="Unassembled WGS sequence"/>
</dbReference>
<evidence type="ECO:0000256" key="2">
    <source>
        <dbReference type="ARBA" id="ARBA00004429"/>
    </source>
</evidence>
<dbReference type="KEGG" id="nai:NECAME_16250"/>
<dbReference type="InterPro" id="IPR003594">
    <property type="entry name" value="HATPase_dom"/>
</dbReference>
<evidence type="ECO:0000256" key="5">
    <source>
        <dbReference type="ARBA" id="ARBA00022519"/>
    </source>
</evidence>
<dbReference type="PANTHER" id="PTHR44936:SF5">
    <property type="entry name" value="SENSOR HISTIDINE KINASE ENVZ"/>
    <property type="match status" value="1"/>
</dbReference>
<evidence type="ECO:0000256" key="7">
    <source>
        <dbReference type="ARBA" id="ARBA00022679"/>
    </source>
</evidence>
<dbReference type="SUPFAM" id="SSF47384">
    <property type="entry name" value="Homodimeric domain of signal transducing histidine kinase"/>
    <property type="match status" value="1"/>
</dbReference>
<dbReference type="PROSITE" id="PS50109">
    <property type="entry name" value="HIS_KIN"/>
    <property type="match status" value="1"/>
</dbReference>
<evidence type="ECO:0000259" key="13">
    <source>
        <dbReference type="PROSITE" id="PS50109"/>
    </source>
</evidence>
<dbReference type="GO" id="GO:0000155">
    <property type="term" value="F:phosphorelay sensor kinase activity"/>
    <property type="evidence" value="ECO:0007669"/>
    <property type="project" value="InterPro"/>
</dbReference>
<dbReference type="SUPFAM" id="SSF55874">
    <property type="entry name" value="ATPase domain of HSP90 chaperone/DNA topoisomerase II/histidine kinase"/>
    <property type="match status" value="1"/>
</dbReference>
<dbReference type="OrthoDB" id="10071057at2759"/>
<keyword evidence="12" id="KW-0472">Membrane</keyword>
<dbReference type="InterPro" id="IPR036097">
    <property type="entry name" value="HisK_dim/P_sf"/>
</dbReference>
<dbReference type="GO" id="GO:0005886">
    <property type="term" value="C:plasma membrane"/>
    <property type="evidence" value="ECO:0007669"/>
    <property type="project" value="UniProtKB-SubCell"/>
</dbReference>
<dbReference type="EC" id="2.7.13.3" evidence="3"/>
<evidence type="ECO:0000256" key="8">
    <source>
        <dbReference type="ARBA" id="ARBA00022692"/>
    </source>
</evidence>
<keyword evidence="11" id="KW-0902">Two-component regulatory system</keyword>
<dbReference type="InterPro" id="IPR050980">
    <property type="entry name" value="2C_sensor_his_kinase"/>
</dbReference>
<keyword evidence="10" id="KW-1133">Transmembrane helix</keyword>
<dbReference type="EMBL" id="KI657522">
    <property type="protein sequence ID" value="ETN86649.1"/>
    <property type="molecule type" value="Genomic_DNA"/>
</dbReference>
<keyword evidence="4" id="KW-1003">Cell membrane</keyword>
<dbReference type="CDD" id="cd00082">
    <property type="entry name" value="HisKA"/>
    <property type="match status" value="1"/>
</dbReference>
<evidence type="ECO:0000256" key="3">
    <source>
        <dbReference type="ARBA" id="ARBA00012438"/>
    </source>
</evidence>
<accession>W2TY90</accession>
<dbReference type="Gene3D" id="3.30.565.10">
    <property type="entry name" value="Histidine kinase-like ATPase, C-terminal domain"/>
    <property type="match status" value="1"/>
</dbReference>
<keyword evidence="15" id="KW-1185">Reference proteome</keyword>
<dbReference type="PANTHER" id="PTHR44936">
    <property type="entry name" value="SENSOR PROTEIN CREC"/>
    <property type="match status" value="1"/>
</dbReference>
<dbReference type="PRINTS" id="PR00344">
    <property type="entry name" value="BCTRLSENSOR"/>
</dbReference>
<dbReference type="SMART" id="SM00387">
    <property type="entry name" value="HATPase_c"/>
    <property type="match status" value="1"/>
</dbReference>
<keyword evidence="7" id="KW-0808">Transferase</keyword>
<dbReference type="Pfam" id="PF02518">
    <property type="entry name" value="HATPase_c"/>
    <property type="match status" value="1"/>
</dbReference>
<comment type="catalytic activity">
    <reaction evidence="1">
        <text>ATP + protein L-histidine = ADP + protein N-phospho-L-histidine.</text>
        <dbReference type="EC" id="2.7.13.3"/>
    </reaction>
</comment>
<comment type="subcellular location">
    <subcellularLocation>
        <location evidence="2">Cell inner membrane</location>
        <topology evidence="2">Multi-pass membrane protein</topology>
    </subcellularLocation>
</comment>
<protein>
    <recommendedName>
        <fullName evidence="3">histidine kinase</fullName>
        <ecNumber evidence="3">2.7.13.3</ecNumber>
    </recommendedName>
</protein>
<dbReference type="AlphaFoldDB" id="W2TY90"/>
<evidence type="ECO:0000313" key="14">
    <source>
        <dbReference type="EMBL" id="ETN86649.1"/>
    </source>
</evidence>
<evidence type="ECO:0000256" key="12">
    <source>
        <dbReference type="ARBA" id="ARBA00023136"/>
    </source>
</evidence>
<proteinExistence type="predicted"/>
<evidence type="ECO:0000256" key="9">
    <source>
        <dbReference type="ARBA" id="ARBA00022777"/>
    </source>
</evidence>
<evidence type="ECO:0000256" key="6">
    <source>
        <dbReference type="ARBA" id="ARBA00022553"/>
    </source>
</evidence>
<gene>
    <name evidence="14" type="ORF">NECAME_16250</name>
</gene>
<sequence length="215" mass="23202">MVASLAEMDATRTEMLAGISHDIRTPLTKLRMAIAAPEAFEAPSASAEHFIAEIDVIVEQFIDFARSRDSEPVVPGDLNALVDQLAADYVGLGYIFQTSLAPLPVVKFRPVGMQRVLMNLMHNAVIHGRIGLAVRTWTEPGYVVLSVEDEGPGVPEAQLPLLKQPFRRIPSPGRAGGTGLGLAIAERIIRWHGGKLDLSLRAEGGLAATLRLPLK</sequence>
<dbReference type="STRING" id="51031.W2TY90"/>